<reference evidence="2" key="1">
    <citation type="journal article" date="2019" name="Fungal Biol.">
        <title>Chytrid infecting the bloom-forming marine diatom Skeletonema sp.: Morphology, phylogeny and distribution of a novel species within the Rhizophydiales.</title>
        <authorList>
            <person name="Garvetto A."/>
            <person name="Badis Y."/>
            <person name="Perrineau M.M."/>
            <person name="Rad-Menendez C."/>
            <person name="Bresnan E."/>
            <person name="Gachon C.M.M."/>
        </authorList>
    </citation>
    <scope>NUCLEOTIDE SEQUENCE</scope>
    <source>
        <strain evidence="2">SkChyt5</strain>
    </source>
</reference>
<evidence type="ECO:0000313" key="2">
    <source>
        <dbReference type="EMBL" id="QCT85682.1"/>
    </source>
</evidence>
<dbReference type="Pfam" id="PF05551">
    <property type="entry name" value="zf-His_Me_endon"/>
    <property type="match status" value="1"/>
</dbReference>
<keyword evidence="2" id="KW-0540">Nuclease</keyword>
<dbReference type="InterPro" id="IPR008704">
    <property type="entry name" value="Endonuclease_Zinc-binding_loop"/>
</dbReference>
<dbReference type="EMBL" id="MH643793">
    <property type="protein sequence ID" value="QCT85682.1"/>
    <property type="molecule type" value="Genomic_DNA"/>
</dbReference>
<keyword evidence="2" id="KW-0378">Hydrolase</keyword>
<sequence>MERLIYLQQFVDLEVDARLFEMDSSYASEVVKRRVQQPNELGCVEHTLQRREPYAKVNLRQKDFGNQYLHHIALIAADRKNELKAVVATNKSLSQNDHNRLQVSHLCHNSYCVNHNHLVVEAAKDNLARNSCKGSHNIQFFIAGDEYIWNGCPHRKSPLHKHCILPFRTVEMNPGYNCI</sequence>
<dbReference type="InterPro" id="IPR044930">
    <property type="entry name" value="Homing_endonuclease_His-Me"/>
</dbReference>
<keyword evidence="2" id="KW-0255">Endonuclease</keyword>
<organism evidence="2">
    <name type="scientific">uncultured Rhizophydiales</name>
    <dbReference type="NCBI Taxonomy" id="687209"/>
    <lineage>
        <taxon>Eukaryota</taxon>
        <taxon>Fungi</taxon>
        <taxon>Fungi incertae sedis</taxon>
        <taxon>Chytridiomycota</taxon>
        <taxon>Chytridiomycota incertae sedis</taxon>
        <taxon>Chytridiomycetes</taxon>
        <taxon>Rhizophydiales</taxon>
        <taxon>environmental samples</taxon>
    </lineage>
</organism>
<dbReference type="SUPFAM" id="SSF54060">
    <property type="entry name" value="His-Me finger endonucleases"/>
    <property type="match status" value="1"/>
</dbReference>
<dbReference type="Gene3D" id="3.90.75.10">
    <property type="entry name" value="Homing Intron 3 (I-ppo) Encoded Endonuclease, Chain A"/>
    <property type="match status" value="1"/>
</dbReference>
<protein>
    <submittedName>
        <fullName evidence="2">Putative homing endonuclease</fullName>
    </submittedName>
</protein>
<accession>A0A4V1GQI5</accession>
<name>A0A4V1GQI5_9FUNG</name>
<proteinExistence type="predicted"/>
<dbReference type="AlphaFoldDB" id="A0A4V1GQI5"/>
<dbReference type="GO" id="GO:0004519">
    <property type="term" value="F:endonuclease activity"/>
    <property type="evidence" value="ECO:0007669"/>
    <property type="project" value="UniProtKB-KW"/>
</dbReference>
<evidence type="ECO:0000259" key="1">
    <source>
        <dbReference type="Pfam" id="PF05551"/>
    </source>
</evidence>
<dbReference type="InterPro" id="IPR044925">
    <property type="entry name" value="His-Me_finger_sf"/>
</dbReference>
<feature type="domain" description="Zinc-binding loop region of homing endonuclease" evidence="1">
    <location>
        <begin position="47"/>
        <end position="170"/>
    </location>
</feature>